<dbReference type="Proteomes" id="UP000245080">
    <property type="component" value="Unassembled WGS sequence"/>
</dbReference>
<dbReference type="GO" id="GO:0016787">
    <property type="term" value="F:hydrolase activity"/>
    <property type="evidence" value="ECO:0007669"/>
    <property type="project" value="UniProtKB-KW"/>
</dbReference>
<keyword evidence="2" id="KW-1185">Reference proteome</keyword>
<sequence length="285" mass="31422">MKVMATLGKLAVLVVSGAALYHYVGDLSVPTTHVAKVTPAKGVTYSNTPTLFIPGWGGNAFAYNKMIGNYQQQHYGEKVLTIKVGWSGKLNFSGDWDHRPVNPMIQVLFMHNLTLDYSQQTEWVRHILEVLKSRYGVQTYNIVAHSWGGSAAVNALILHGDAKAQPRLNKMVLLGAPVNEALGEKDSIVGRFLPSKRDEAYNALVAAKGSLTSNRNAQIYNFYGSINHRQSDGQTAFSQAQSLRALVAHTGIGYHEKQINGVSHYQLHSSPKMWALIAKTLWMSD</sequence>
<dbReference type="Gene3D" id="3.40.50.1820">
    <property type="entry name" value="alpha/beta hydrolase"/>
    <property type="match status" value="1"/>
</dbReference>
<protein>
    <submittedName>
        <fullName evidence="1">Amidohydrolase</fullName>
    </submittedName>
</protein>
<dbReference type="Pfam" id="PF06028">
    <property type="entry name" value="DUF915"/>
    <property type="match status" value="1"/>
</dbReference>
<comment type="caution">
    <text evidence="1">The sequence shown here is derived from an EMBL/GenBank/DDBJ whole genome shotgun (WGS) entry which is preliminary data.</text>
</comment>
<organism evidence="1 2">
    <name type="scientific">Levilactobacillus bambusae</name>
    <dbReference type="NCBI Taxonomy" id="2024736"/>
    <lineage>
        <taxon>Bacteria</taxon>
        <taxon>Bacillati</taxon>
        <taxon>Bacillota</taxon>
        <taxon>Bacilli</taxon>
        <taxon>Lactobacillales</taxon>
        <taxon>Lactobacillaceae</taxon>
        <taxon>Levilactobacillus</taxon>
    </lineage>
</organism>
<name>A0A2V1N1H6_9LACO</name>
<keyword evidence="1" id="KW-0378">Hydrolase</keyword>
<dbReference type="InterPro" id="IPR010315">
    <property type="entry name" value="DUF915_hydro-like"/>
</dbReference>
<dbReference type="EMBL" id="QCXQ01000002">
    <property type="protein sequence ID" value="PWG00160.1"/>
    <property type="molecule type" value="Genomic_DNA"/>
</dbReference>
<evidence type="ECO:0000313" key="2">
    <source>
        <dbReference type="Proteomes" id="UP000245080"/>
    </source>
</evidence>
<proteinExistence type="predicted"/>
<reference evidence="1 2" key="1">
    <citation type="journal article" date="2018" name="Int. J. Syst. Evol. Microbiol.">
        <title>Lactobacillus bambusae sp. nov., isolated from a traditional fermented Ma-bamboo shoots of Taiwan.</title>
        <authorList>
            <person name="Wang L.-T."/>
        </authorList>
    </citation>
    <scope>NUCLEOTIDE SEQUENCE [LARGE SCALE GENOMIC DNA]</scope>
    <source>
        <strain evidence="1 2">BS-W1</strain>
    </source>
</reference>
<gene>
    <name evidence="1" type="ORF">DCM90_04295</name>
</gene>
<dbReference type="InterPro" id="IPR029058">
    <property type="entry name" value="AB_hydrolase_fold"/>
</dbReference>
<dbReference type="AlphaFoldDB" id="A0A2V1N1H6"/>
<dbReference type="OrthoDB" id="2301165at2"/>
<evidence type="ECO:0000313" key="1">
    <source>
        <dbReference type="EMBL" id="PWG00160.1"/>
    </source>
</evidence>
<accession>A0A2V1N1H6</accession>
<dbReference type="SUPFAM" id="SSF53474">
    <property type="entry name" value="alpha/beta-Hydrolases"/>
    <property type="match status" value="1"/>
</dbReference>